<accession>A0ABX4BM08</accession>
<evidence type="ECO:0000313" key="2">
    <source>
        <dbReference type="EMBL" id="OXA76529.1"/>
    </source>
</evidence>
<proteinExistence type="predicted"/>
<dbReference type="EMBL" id="MUGV01000036">
    <property type="protein sequence ID" value="OXA76529.1"/>
    <property type="molecule type" value="Genomic_DNA"/>
</dbReference>
<protein>
    <recommendedName>
        <fullName evidence="4">DKNYY family protein</fullName>
    </recommendedName>
</protein>
<dbReference type="PROSITE" id="PS51257">
    <property type="entry name" value="PROKAR_LIPOPROTEIN"/>
    <property type="match status" value="1"/>
</dbReference>
<feature type="chain" id="PRO_5045579661" description="DKNYY family protein" evidence="1">
    <location>
        <begin position="21"/>
        <end position="222"/>
    </location>
</feature>
<organism evidence="2 3">
    <name type="scientific">Flavobacterium frigidimaris</name>
    <dbReference type="NCBI Taxonomy" id="262320"/>
    <lineage>
        <taxon>Bacteria</taxon>
        <taxon>Pseudomonadati</taxon>
        <taxon>Bacteroidota</taxon>
        <taxon>Flavobacteriia</taxon>
        <taxon>Flavobacteriales</taxon>
        <taxon>Flavobacteriaceae</taxon>
        <taxon>Flavobacterium</taxon>
    </lineage>
</organism>
<dbReference type="Proteomes" id="UP000198382">
    <property type="component" value="Unassembled WGS sequence"/>
</dbReference>
<name>A0ABX4BM08_FLAFR</name>
<comment type="caution">
    <text evidence="2">The sequence shown here is derived from an EMBL/GenBank/DDBJ whole genome shotgun (WGS) entry which is preliminary data.</text>
</comment>
<evidence type="ECO:0000313" key="3">
    <source>
        <dbReference type="Proteomes" id="UP000198382"/>
    </source>
</evidence>
<gene>
    <name evidence="2" type="ORF">B0A65_18630</name>
</gene>
<dbReference type="RefSeq" id="WP_074664010.1">
    <property type="nucleotide sequence ID" value="NZ_MUGV01000036.1"/>
</dbReference>
<reference evidence="2 3" key="1">
    <citation type="submission" date="2016-11" db="EMBL/GenBank/DDBJ databases">
        <title>Whole genomes of Flavobacteriaceae.</title>
        <authorList>
            <person name="Stine C."/>
            <person name="Li C."/>
            <person name="Tadesse D."/>
        </authorList>
    </citation>
    <scope>NUCLEOTIDE SEQUENCE [LARGE SCALE GENOMIC DNA]</scope>
    <source>
        <strain evidence="2 3">DSM 15937</strain>
    </source>
</reference>
<keyword evidence="3" id="KW-1185">Reference proteome</keyword>
<sequence length="222" mass="26388">MKFKLSILALLILTSCMVINHKKYVINLDKVGDKLRPIRTDGYYYQEREEMTFPYYKNSYGGFSKDSTKPYLQKQIRPLTLHKDGTLLTFGFSTGFQENYVFDYSANCGLFDLNSIDNAKKHFECDIRHYKDRFPIWGKGVFKTEKNEIIIQYYINWIGAYHLVEKKGVILNGTTFVLKKLFDYKLNESKDINELYKFQHFDIKPDSTNYIIEHKRKFKNKV</sequence>
<keyword evidence="1" id="KW-0732">Signal</keyword>
<feature type="signal peptide" evidence="1">
    <location>
        <begin position="1"/>
        <end position="20"/>
    </location>
</feature>
<evidence type="ECO:0008006" key="4">
    <source>
        <dbReference type="Google" id="ProtNLM"/>
    </source>
</evidence>
<evidence type="ECO:0000256" key="1">
    <source>
        <dbReference type="SAM" id="SignalP"/>
    </source>
</evidence>